<dbReference type="CDD" id="cd14058">
    <property type="entry name" value="STKc_TAK1"/>
    <property type="match status" value="1"/>
</dbReference>
<evidence type="ECO:0000256" key="10">
    <source>
        <dbReference type="ARBA" id="ARBA00022840"/>
    </source>
</evidence>
<reference evidence="20" key="1">
    <citation type="submission" date="2019-08" db="EMBL/GenBank/DDBJ databases">
        <title>The genome of the North American firefly Photinus pyralis.</title>
        <authorList>
            <consortium name="Photinus pyralis genome working group"/>
            <person name="Fallon T.R."/>
            <person name="Sander Lower S.E."/>
            <person name="Weng J.-K."/>
        </authorList>
    </citation>
    <scope>NUCLEOTIDE SEQUENCE</scope>
    <source>
        <strain evidence="20">TRF0915ILg1</strain>
        <tissue evidence="20">Whole body</tissue>
    </source>
</reference>
<feature type="domain" description="Protein kinase" evidence="19">
    <location>
        <begin position="23"/>
        <end position="275"/>
    </location>
</feature>
<comment type="cofactor">
    <cofactor evidence="1">
        <name>Mg(2+)</name>
        <dbReference type="ChEBI" id="CHEBI:18420"/>
    </cofactor>
</comment>
<evidence type="ECO:0000256" key="3">
    <source>
        <dbReference type="ARBA" id="ARBA00012406"/>
    </source>
</evidence>
<accession>A0A8K0GEJ0</accession>
<feature type="binding site" evidence="16">
    <location>
        <position position="50"/>
    </location>
    <ligand>
        <name>ATP</name>
        <dbReference type="ChEBI" id="CHEBI:30616"/>
    </ligand>
</feature>
<evidence type="ECO:0000256" key="5">
    <source>
        <dbReference type="ARBA" id="ARBA00022527"/>
    </source>
</evidence>
<evidence type="ECO:0000256" key="1">
    <source>
        <dbReference type="ARBA" id="ARBA00001946"/>
    </source>
</evidence>
<keyword evidence="7 15" id="KW-0479">Metal-binding</keyword>
<comment type="similarity">
    <text evidence="2">Belongs to the protein kinase superfamily. STE Ser/Thr protein kinase family. MAP kinase kinase kinase subfamily.</text>
</comment>
<dbReference type="InterPro" id="IPR008271">
    <property type="entry name" value="Ser/Thr_kinase_AS"/>
</dbReference>
<sequence length="512" mass="58224">MASPDYEGPENAHFVKEINYNEIKKLEIVGEGSFGVVYRGIWKGKDVAVKNITTEAERKAFSVEVRQLSRVNHENIVRLYGACTKGPNICLIMEYAEGGSLFNVLHSAPRVQYRVAHAMSWCLQCAQGVAYLHAMKPKPLIHRDLKPPNLLLIMEGTKLKICDFGTAADKSTYMTNNKGSAAWMAPEVFTSSNYTEKCDVFSWGIILWEVLSRRKPFYHIGGSAFSIMWAVHKGMRPPLLRNCPPPIEKLMIHCWDQDPCNRPSMEVVVEIMTDICKVFPGGDQPVKYSSEDTWCTDVYEEEDTCTRYCEPPRSNTDTTDNSRRITLPQPTQSMTTPLSVEIDPNSWELEDSCEMELQTMPGFDRMVPKNGTTNTVQTGVQNQTVAEGQGQTDPNLDNMYLLLDSHLRPATPDPNDPKSMGLFEEHKQLAQEYLKIQTELAFLSQRKKKLQEAQSVEQQRQRQTIEQLQSEKEALKLLKESLEKQKELLSANMPRQQADDWVLVSRHSDPEL</sequence>
<keyword evidence="5" id="KW-0723">Serine/threonine-protein kinase</keyword>
<feature type="coiled-coil region" evidence="17">
    <location>
        <begin position="426"/>
        <end position="499"/>
    </location>
</feature>
<dbReference type="GO" id="GO:0007254">
    <property type="term" value="P:JNK cascade"/>
    <property type="evidence" value="ECO:0007669"/>
    <property type="project" value="TreeGrafter"/>
</dbReference>
<dbReference type="GO" id="GO:0006955">
    <property type="term" value="P:immune response"/>
    <property type="evidence" value="ECO:0007669"/>
    <property type="project" value="TreeGrafter"/>
</dbReference>
<dbReference type="GO" id="GO:0005524">
    <property type="term" value="F:ATP binding"/>
    <property type="evidence" value="ECO:0007669"/>
    <property type="project" value="UniProtKB-UniRule"/>
</dbReference>
<dbReference type="OrthoDB" id="10261027at2759"/>
<dbReference type="Pfam" id="PF07714">
    <property type="entry name" value="PK_Tyr_Ser-Thr"/>
    <property type="match status" value="1"/>
</dbReference>
<evidence type="ECO:0000259" key="19">
    <source>
        <dbReference type="PROSITE" id="PS50011"/>
    </source>
</evidence>
<dbReference type="InterPro" id="IPR017441">
    <property type="entry name" value="Protein_kinase_ATP_BS"/>
</dbReference>
<evidence type="ECO:0000256" key="14">
    <source>
        <dbReference type="PIRSR" id="PIRSR000615-1"/>
    </source>
</evidence>
<keyword evidence="8 16" id="KW-0547">Nucleotide-binding</keyword>
<dbReference type="EMBL" id="VTPC01006005">
    <property type="protein sequence ID" value="KAF2895348.1"/>
    <property type="molecule type" value="Genomic_DNA"/>
</dbReference>
<dbReference type="PANTHER" id="PTHR46716">
    <property type="entry name" value="MITOGEN-ACTIVATED PROTEIN KINASE KINASE KINASE 7"/>
    <property type="match status" value="1"/>
</dbReference>
<keyword evidence="10 16" id="KW-0067">ATP-binding</keyword>
<dbReference type="PROSITE" id="PS00107">
    <property type="entry name" value="PROTEIN_KINASE_ATP"/>
    <property type="match status" value="1"/>
</dbReference>
<dbReference type="InterPro" id="IPR000719">
    <property type="entry name" value="Prot_kinase_dom"/>
</dbReference>
<gene>
    <name evidence="20" type="ORF">ILUMI_10829</name>
</gene>
<evidence type="ECO:0000256" key="11">
    <source>
        <dbReference type="ARBA" id="ARBA00022842"/>
    </source>
</evidence>
<dbReference type="InterPro" id="IPR001245">
    <property type="entry name" value="Ser-Thr/Tyr_kinase_cat_dom"/>
</dbReference>
<dbReference type="PROSITE" id="PS00108">
    <property type="entry name" value="PROTEIN_KINASE_ST"/>
    <property type="match status" value="1"/>
</dbReference>
<keyword evidence="21" id="KW-1185">Reference proteome</keyword>
<dbReference type="InterPro" id="IPR011009">
    <property type="entry name" value="Kinase-like_dom_sf"/>
</dbReference>
<comment type="catalytic activity">
    <reaction evidence="12">
        <text>L-threonyl-[protein] + ATP = O-phospho-L-threonyl-[protein] + ADP + H(+)</text>
        <dbReference type="Rhea" id="RHEA:46608"/>
        <dbReference type="Rhea" id="RHEA-COMP:11060"/>
        <dbReference type="Rhea" id="RHEA-COMP:11605"/>
        <dbReference type="ChEBI" id="CHEBI:15378"/>
        <dbReference type="ChEBI" id="CHEBI:30013"/>
        <dbReference type="ChEBI" id="CHEBI:30616"/>
        <dbReference type="ChEBI" id="CHEBI:61977"/>
        <dbReference type="ChEBI" id="CHEBI:456216"/>
        <dbReference type="EC" id="2.7.11.25"/>
    </reaction>
</comment>
<dbReference type="PRINTS" id="PR00109">
    <property type="entry name" value="TYRKINASE"/>
</dbReference>
<feature type="binding site" evidence="15">
    <location>
        <position position="163"/>
    </location>
    <ligand>
        <name>Mg(2+)</name>
        <dbReference type="ChEBI" id="CHEBI:18420"/>
    </ligand>
</feature>
<dbReference type="GO" id="GO:0009893">
    <property type="term" value="P:positive regulation of metabolic process"/>
    <property type="evidence" value="ECO:0007669"/>
    <property type="project" value="UniProtKB-ARBA"/>
</dbReference>
<evidence type="ECO:0000256" key="2">
    <source>
        <dbReference type="ARBA" id="ARBA00006529"/>
    </source>
</evidence>
<dbReference type="GO" id="GO:0004709">
    <property type="term" value="F:MAP kinase kinase kinase activity"/>
    <property type="evidence" value="ECO:0007669"/>
    <property type="project" value="UniProtKB-EC"/>
</dbReference>
<evidence type="ECO:0000256" key="16">
    <source>
        <dbReference type="PROSITE-ProRule" id="PRU10141"/>
    </source>
</evidence>
<keyword evidence="6" id="KW-0808">Transferase</keyword>
<dbReference type="EC" id="2.7.11.25" evidence="3"/>
<dbReference type="GO" id="GO:0043410">
    <property type="term" value="P:positive regulation of MAPK cascade"/>
    <property type="evidence" value="ECO:0007669"/>
    <property type="project" value="UniProtKB-ARBA"/>
</dbReference>
<evidence type="ECO:0000256" key="4">
    <source>
        <dbReference type="ARBA" id="ARBA00017660"/>
    </source>
</evidence>
<dbReference type="AlphaFoldDB" id="A0A8K0GEJ0"/>
<proteinExistence type="inferred from homology"/>
<evidence type="ECO:0000256" key="17">
    <source>
        <dbReference type="SAM" id="Coils"/>
    </source>
</evidence>
<dbReference type="SMART" id="SM00220">
    <property type="entry name" value="S_TKc"/>
    <property type="match status" value="1"/>
</dbReference>
<dbReference type="Gene3D" id="1.10.510.10">
    <property type="entry name" value="Transferase(Phosphotransferase) domain 1"/>
    <property type="match status" value="1"/>
</dbReference>
<evidence type="ECO:0000256" key="7">
    <source>
        <dbReference type="ARBA" id="ARBA00022723"/>
    </source>
</evidence>
<dbReference type="SUPFAM" id="SSF56112">
    <property type="entry name" value="Protein kinase-like (PK-like)"/>
    <property type="match status" value="1"/>
</dbReference>
<feature type="compositionally biased region" description="Polar residues" evidence="18">
    <location>
        <begin position="328"/>
        <end position="337"/>
    </location>
</feature>
<dbReference type="GO" id="GO:0046872">
    <property type="term" value="F:metal ion binding"/>
    <property type="evidence" value="ECO:0007669"/>
    <property type="project" value="UniProtKB-KW"/>
</dbReference>
<dbReference type="GO" id="GO:0043123">
    <property type="term" value="P:positive regulation of canonical NF-kappaB signal transduction"/>
    <property type="evidence" value="ECO:0007669"/>
    <property type="project" value="TreeGrafter"/>
</dbReference>
<feature type="binding site" evidence="15">
    <location>
        <position position="149"/>
    </location>
    <ligand>
        <name>Mg(2+)</name>
        <dbReference type="ChEBI" id="CHEBI:18420"/>
    </ligand>
</feature>
<evidence type="ECO:0000256" key="12">
    <source>
        <dbReference type="ARBA" id="ARBA00047559"/>
    </source>
</evidence>
<keyword evidence="17" id="KW-0175">Coiled coil</keyword>
<organism evidence="20 21">
    <name type="scientific">Ignelater luminosus</name>
    <name type="common">Cucubano</name>
    <name type="synonym">Pyrophorus luminosus</name>
    <dbReference type="NCBI Taxonomy" id="2038154"/>
    <lineage>
        <taxon>Eukaryota</taxon>
        <taxon>Metazoa</taxon>
        <taxon>Ecdysozoa</taxon>
        <taxon>Arthropoda</taxon>
        <taxon>Hexapoda</taxon>
        <taxon>Insecta</taxon>
        <taxon>Pterygota</taxon>
        <taxon>Neoptera</taxon>
        <taxon>Endopterygota</taxon>
        <taxon>Coleoptera</taxon>
        <taxon>Polyphaga</taxon>
        <taxon>Elateriformia</taxon>
        <taxon>Elateroidea</taxon>
        <taxon>Elateridae</taxon>
        <taxon>Agrypninae</taxon>
        <taxon>Pyrophorini</taxon>
        <taxon>Ignelater</taxon>
    </lineage>
</organism>
<keyword evidence="11 15" id="KW-0460">Magnesium</keyword>
<dbReference type="GO" id="GO:0019899">
    <property type="term" value="F:enzyme binding"/>
    <property type="evidence" value="ECO:0007669"/>
    <property type="project" value="UniProtKB-ARBA"/>
</dbReference>
<dbReference type="PANTHER" id="PTHR46716:SF1">
    <property type="entry name" value="MITOGEN-ACTIVATED PROTEIN KINASE KINASE KINASE 7"/>
    <property type="match status" value="1"/>
</dbReference>
<dbReference type="Proteomes" id="UP000801492">
    <property type="component" value="Unassembled WGS sequence"/>
</dbReference>
<dbReference type="FunFam" id="1.10.510.10:FF:000143">
    <property type="entry name" value="Mitogen-activated protein kinase kinase kinase 7"/>
    <property type="match status" value="1"/>
</dbReference>
<dbReference type="GO" id="GO:0006950">
    <property type="term" value="P:response to stress"/>
    <property type="evidence" value="ECO:0007669"/>
    <property type="project" value="UniProtKB-ARBA"/>
</dbReference>
<evidence type="ECO:0000256" key="15">
    <source>
        <dbReference type="PIRSR" id="PIRSR000615-3"/>
    </source>
</evidence>
<dbReference type="PROSITE" id="PS50011">
    <property type="entry name" value="PROTEIN_KINASE_DOM"/>
    <property type="match status" value="1"/>
</dbReference>
<evidence type="ECO:0000313" key="21">
    <source>
        <dbReference type="Proteomes" id="UP000801492"/>
    </source>
</evidence>
<comment type="catalytic activity">
    <reaction evidence="13">
        <text>L-seryl-[protein] + ATP = O-phospho-L-seryl-[protein] + ADP + H(+)</text>
        <dbReference type="Rhea" id="RHEA:17989"/>
        <dbReference type="Rhea" id="RHEA-COMP:9863"/>
        <dbReference type="Rhea" id="RHEA-COMP:11604"/>
        <dbReference type="ChEBI" id="CHEBI:15378"/>
        <dbReference type="ChEBI" id="CHEBI:29999"/>
        <dbReference type="ChEBI" id="CHEBI:30616"/>
        <dbReference type="ChEBI" id="CHEBI:83421"/>
        <dbReference type="ChEBI" id="CHEBI:456216"/>
        <dbReference type="EC" id="2.7.11.25"/>
    </reaction>
</comment>
<evidence type="ECO:0000256" key="13">
    <source>
        <dbReference type="ARBA" id="ARBA00048329"/>
    </source>
</evidence>
<evidence type="ECO:0000256" key="8">
    <source>
        <dbReference type="ARBA" id="ARBA00022741"/>
    </source>
</evidence>
<feature type="region of interest" description="Disordered" evidence="18">
    <location>
        <begin position="310"/>
        <end position="337"/>
    </location>
</feature>
<protein>
    <recommendedName>
        <fullName evidence="4">Mitogen-activated protein kinase kinase kinase 7</fullName>
        <ecNumber evidence="3">2.7.11.25</ecNumber>
    </recommendedName>
</protein>
<feature type="active site" description="Proton acceptor" evidence="14">
    <location>
        <position position="144"/>
    </location>
</feature>
<comment type="caution">
    <text evidence="20">The sequence shown here is derived from an EMBL/GenBank/DDBJ whole genome shotgun (WGS) entry which is preliminary data.</text>
</comment>
<evidence type="ECO:0000313" key="20">
    <source>
        <dbReference type="EMBL" id="KAF2895348.1"/>
    </source>
</evidence>
<dbReference type="Gene3D" id="3.30.200.20">
    <property type="entry name" value="Phosphorylase Kinase, domain 1"/>
    <property type="match status" value="1"/>
</dbReference>
<name>A0A8K0GEJ0_IGNLU</name>
<keyword evidence="9" id="KW-0418">Kinase</keyword>
<evidence type="ECO:0000256" key="18">
    <source>
        <dbReference type="SAM" id="MobiDB-lite"/>
    </source>
</evidence>
<evidence type="ECO:0000256" key="6">
    <source>
        <dbReference type="ARBA" id="ARBA00022679"/>
    </source>
</evidence>
<evidence type="ECO:0000256" key="9">
    <source>
        <dbReference type="ARBA" id="ARBA00022777"/>
    </source>
</evidence>